<keyword evidence="7" id="KW-1185">Reference proteome</keyword>
<dbReference type="EMBL" id="LACI01000970">
    <property type="protein sequence ID" value="KJU85556.1"/>
    <property type="molecule type" value="Genomic_DNA"/>
</dbReference>
<evidence type="ECO:0000256" key="5">
    <source>
        <dbReference type="SAM" id="MobiDB-lite"/>
    </source>
</evidence>
<dbReference type="PANTHER" id="PTHR34298:SF2">
    <property type="entry name" value="SEGREGATION AND CONDENSATION PROTEIN B"/>
    <property type="match status" value="1"/>
</dbReference>
<evidence type="ECO:0000313" key="7">
    <source>
        <dbReference type="Proteomes" id="UP000033423"/>
    </source>
</evidence>
<keyword evidence="2" id="KW-0132">Cell division</keyword>
<dbReference type="InterPro" id="IPR005234">
    <property type="entry name" value="ScpB_csome_segregation"/>
</dbReference>
<feature type="compositionally biased region" description="Polar residues" evidence="5">
    <location>
        <begin position="1"/>
        <end position="10"/>
    </location>
</feature>
<sequence length="86" mass="9369">MTDNYDNSDAAQGMESDGDGRPLVCRSMAVIEALLFISGDSLSIADLKRLTDLSDHEIATCVEELLTQYRQRNGGMIIVELAGGYQ</sequence>
<dbReference type="AlphaFoldDB" id="A0A0F3GUL4"/>
<gene>
    <name evidence="6" type="ORF">MBAV_002250</name>
</gene>
<dbReference type="InterPro" id="IPR036388">
    <property type="entry name" value="WH-like_DNA-bd_sf"/>
</dbReference>
<dbReference type="SUPFAM" id="SSF46785">
    <property type="entry name" value="Winged helix' DNA-binding domain"/>
    <property type="match status" value="1"/>
</dbReference>
<evidence type="ECO:0000256" key="2">
    <source>
        <dbReference type="ARBA" id="ARBA00022618"/>
    </source>
</evidence>
<reference evidence="6 7" key="1">
    <citation type="submission" date="2015-02" db="EMBL/GenBank/DDBJ databases">
        <title>Single-cell genomics of uncultivated deep-branching MTB reveals a conserved set of magnetosome genes.</title>
        <authorList>
            <person name="Kolinko S."/>
            <person name="Richter M."/>
            <person name="Glockner F.O."/>
            <person name="Brachmann A."/>
            <person name="Schuler D."/>
        </authorList>
    </citation>
    <scope>NUCLEOTIDE SEQUENCE [LARGE SCALE GENOMIC DNA]</scope>
    <source>
        <strain evidence="6">TM-1</strain>
    </source>
</reference>
<keyword evidence="3" id="KW-0159">Chromosome partition</keyword>
<dbReference type="GO" id="GO:0051301">
    <property type="term" value="P:cell division"/>
    <property type="evidence" value="ECO:0007669"/>
    <property type="project" value="UniProtKB-KW"/>
</dbReference>
<dbReference type="GO" id="GO:0051304">
    <property type="term" value="P:chromosome separation"/>
    <property type="evidence" value="ECO:0007669"/>
    <property type="project" value="InterPro"/>
</dbReference>
<name>A0A0F3GUL4_9BACT</name>
<proteinExistence type="predicted"/>
<feature type="non-terminal residue" evidence="6">
    <location>
        <position position="86"/>
    </location>
</feature>
<evidence type="ECO:0000256" key="1">
    <source>
        <dbReference type="ARBA" id="ARBA00022490"/>
    </source>
</evidence>
<dbReference type="PANTHER" id="PTHR34298">
    <property type="entry name" value="SEGREGATION AND CONDENSATION PROTEIN B"/>
    <property type="match status" value="1"/>
</dbReference>
<comment type="caution">
    <text evidence="6">The sequence shown here is derived from an EMBL/GenBank/DDBJ whole genome shotgun (WGS) entry which is preliminary data.</text>
</comment>
<protein>
    <submittedName>
        <fullName evidence="6">Transcriptional regulator</fullName>
    </submittedName>
</protein>
<dbReference type="Proteomes" id="UP000033423">
    <property type="component" value="Unassembled WGS sequence"/>
</dbReference>
<dbReference type="InterPro" id="IPR036390">
    <property type="entry name" value="WH_DNA-bd_sf"/>
</dbReference>
<keyword evidence="4" id="KW-0131">Cell cycle</keyword>
<evidence type="ECO:0000313" key="6">
    <source>
        <dbReference type="EMBL" id="KJU85556.1"/>
    </source>
</evidence>
<dbReference type="Pfam" id="PF04079">
    <property type="entry name" value="SMC_ScpB"/>
    <property type="match status" value="1"/>
</dbReference>
<organism evidence="6 7">
    <name type="scientific">Candidatus Magnetobacterium bavaricum</name>
    <dbReference type="NCBI Taxonomy" id="29290"/>
    <lineage>
        <taxon>Bacteria</taxon>
        <taxon>Pseudomonadati</taxon>
        <taxon>Nitrospirota</taxon>
        <taxon>Thermodesulfovibrionia</taxon>
        <taxon>Thermodesulfovibrionales</taxon>
        <taxon>Candidatus Magnetobacteriaceae</taxon>
        <taxon>Candidatus Magnetobacterium</taxon>
    </lineage>
</organism>
<feature type="region of interest" description="Disordered" evidence="5">
    <location>
        <begin position="1"/>
        <end position="20"/>
    </location>
</feature>
<accession>A0A0F3GUL4</accession>
<evidence type="ECO:0000256" key="3">
    <source>
        <dbReference type="ARBA" id="ARBA00022829"/>
    </source>
</evidence>
<evidence type="ECO:0000256" key="4">
    <source>
        <dbReference type="ARBA" id="ARBA00023306"/>
    </source>
</evidence>
<dbReference type="Gene3D" id="1.10.10.10">
    <property type="entry name" value="Winged helix-like DNA-binding domain superfamily/Winged helix DNA-binding domain"/>
    <property type="match status" value="1"/>
</dbReference>
<keyword evidence="1" id="KW-0963">Cytoplasm</keyword>